<dbReference type="EMBL" id="GBXM01026122">
    <property type="protein sequence ID" value="JAH82455.1"/>
    <property type="molecule type" value="Transcribed_RNA"/>
</dbReference>
<dbReference type="EMBL" id="GBXM01030647">
    <property type="protein sequence ID" value="JAH77930.1"/>
    <property type="molecule type" value="Transcribed_RNA"/>
</dbReference>
<proteinExistence type="predicted"/>
<organism evidence="1">
    <name type="scientific">Anguilla anguilla</name>
    <name type="common">European freshwater eel</name>
    <name type="synonym">Muraena anguilla</name>
    <dbReference type="NCBI Taxonomy" id="7936"/>
    <lineage>
        <taxon>Eukaryota</taxon>
        <taxon>Metazoa</taxon>
        <taxon>Chordata</taxon>
        <taxon>Craniata</taxon>
        <taxon>Vertebrata</taxon>
        <taxon>Euteleostomi</taxon>
        <taxon>Actinopterygii</taxon>
        <taxon>Neopterygii</taxon>
        <taxon>Teleostei</taxon>
        <taxon>Anguilliformes</taxon>
        <taxon>Anguillidae</taxon>
        <taxon>Anguilla</taxon>
    </lineage>
</organism>
<accession>A0A0E9VKJ6</accession>
<reference evidence="1" key="1">
    <citation type="submission" date="2014-11" db="EMBL/GenBank/DDBJ databases">
        <authorList>
            <person name="Amaro Gonzalez C."/>
        </authorList>
    </citation>
    <scope>NUCLEOTIDE SEQUENCE</scope>
</reference>
<reference evidence="1" key="2">
    <citation type="journal article" date="2015" name="Fish Shellfish Immunol.">
        <title>Early steps in the European eel (Anguilla anguilla)-Vibrio vulnificus interaction in the gills: Role of the RtxA13 toxin.</title>
        <authorList>
            <person name="Callol A."/>
            <person name="Pajuelo D."/>
            <person name="Ebbesson L."/>
            <person name="Teles M."/>
            <person name="MacKenzie S."/>
            <person name="Amaro C."/>
        </authorList>
    </citation>
    <scope>NUCLEOTIDE SEQUENCE</scope>
</reference>
<dbReference type="AlphaFoldDB" id="A0A0E9VKJ6"/>
<sequence>MLCFKTVIFGISENIPYNKLISCSKSGTYYDNILYFISSQAWN</sequence>
<evidence type="ECO:0000313" key="1">
    <source>
        <dbReference type="EMBL" id="JAH77930.1"/>
    </source>
</evidence>
<name>A0A0E9VKJ6_ANGAN</name>
<protein>
    <submittedName>
        <fullName evidence="1">Uncharacterized protein</fullName>
    </submittedName>
</protein>